<feature type="transmembrane region" description="Helical" evidence="1">
    <location>
        <begin position="25"/>
        <end position="44"/>
    </location>
</feature>
<gene>
    <name evidence="2" type="ORF">SAMN05421740_103500</name>
</gene>
<evidence type="ECO:0000256" key="1">
    <source>
        <dbReference type="SAM" id="Phobius"/>
    </source>
</evidence>
<keyword evidence="1" id="KW-1133">Transmembrane helix</keyword>
<name>A0A1H7MGB9_9SPHI</name>
<evidence type="ECO:0000313" key="2">
    <source>
        <dbReference type="EMBL" id="SEL10119.1"/>
    </source>
</evidence>
<keyword evidence="3" id="KW-1185">Reference proteome</keyword>
<protein>
    <submittedName>
        <fullName evidence="2">Uncharacterized protein</fullName>
    </submittedName>
</protein>
<dbReference type="Proteomes" id="UP000198916">
    <property type="component" value="Unassembled WGS sequence"/>
</dbReference>
<accession>A0A1H7MGB9</accession>
<dbReference type="RefSeq" id="WP_090605054.1">
    <property type="nucleotide sequence ID" value="NZ_FNZR01000003.1"/>
</dbReference>
<reference evidence="3" key="1">
    <citation type="submission" date="2016-10" db="EMBL/GenBank/DDBJ databases">
        <authorList>
            <person name="Varghese N."/>
            <person name="Submissions S."/>
        </authorList>
    </citation>
    <scope>NUCLEOTIDE SEQUENCE [LARGE SCALE GENOMIC DNA]</scope>
    <source>
        <strain evidence="3">Jip14</strain>
    </source>
</reference>
<organism evidence="2 3">
    <name type="scientific">Parapedobacter koreensis</name>
    <dbReference type="NCBI Taxonomy" id="332977"/>
    <lineage>
        <taxon>Bacteria</taxon>
        <taxon>Pseudomonadati</taxon>
        <taxon>Bacteroidota</taxon>
        <taxon>Sphingobacteriia</taxon>
        <taxon>Sphingobacteriales</taxon>
        <taxon>Sphingobacteriaceae</taxon>
        <taxon>Parapedobacter</taxon>
    </lineage>
</organism>
<dbReference type="AlphaFoldDB" id="A0A1H7MGB9"/>
<dbReference type="STRING" id="332977.SAMN05421740_103500"/>
<sequence length="77" mass="8928">MERKKTIAELRKTVRAYQKIRPFDCLMYFFLAFIAVGIAIRIMIHHSINIMPALLITLGGLVCFLLFYKAIGFFKNS</sequence>
<keyword evidence="1" id="KW-0812">Transmembrane</keyword>
<proteinExistence type="predicted"/>
<keyword evidence="1" id="KW-0472">Membrane</keyword>
<evidence type="ECO:0000313" key="3">
    <source>
        <dbReference type="Proteomes" id="UP000198916"/>
    </source>
</evidence>
<dbReference type="EMBL" id="FNZR01000003">
    <property type="protein sequence ID" value="SEL10119.1"/>
    <property type="molecule type" value="Genomic_DNA"/>
</dbReference>
<feature type="transmembrane region" description="Helical" evidence="1">
    <location>
        <begin position="50"/>
        <end position="68"/>
    </location>
</feature>